<evidence type="ECO:0000313" key="4">
    <source>
        <dbReference type="Proteomes" id="UP000015101"/>
    </source>
</evidence>
<dbReference type="Proteomes" id="UP000015101">
    <property type="component" value="Unassembled WGS sequence"/>
</dbReference>
<dbReference type="KEGG" id="hro:HELRODRAFT_182630"/>
<proteinExistence type="predicted"/>
<name>T1FII2_HELRO</name>
<reference evidence="2 4" key="2">
    <citation type="journal article" date="2013" name="Nature">
        <title>Insights into bilaterian evolution from three spiralian genomes.</title>
        <authorList>
            <person name="Simakov O."/>
            <person name="Marletaz F."/>
            <person name="Cho S.J."/>
            <person name="Edsinger-Gonzales E."/>
            <person name="Havlak P."/>
            <person name="Hellsten U."/>
            <person name="Kuo D.H."/>
            <person name="Larsson T."/>
            <person name="Lv J."/>
            <person name="Arendt D."/>
            <person name="Savage R."/>
            <person name="Osoegawa K."/>
            <person name="de Jong P."/>
            <person name="Grimwood J."/>
            <person name="Chapman J.A."/>
            <person name="Shapiro H."/>
            <person name="Aerts A."/>
            <person name="Otillar R.P."/>
            <person name="Terry A.Y."/>
            <person name="Boore J.L."/>
            <person name="Grigoriev I.V."/>
            <person name="Lindberg D.R."/>
            <person name="Seaver E.C."/>
            <person name="Weisblat D.A."/>
            <person name="Putnam N.H."/>
            <person name="Rokhsar D.S."/>
        </authorList>
    </citation>
    <scope>NUCLEOTIDE SEQUENCE</scope>
</reference>
<keyword evidence="4" id="KW-1185">Reference proteome</keyword>
<dbReference type="CTD" id="20208631"/>
<sequence length="292" mass="33785">MGKIQQQAPSKTYTVRSDLPITSLSSFNFYITDNVIKSSLHNLDQDADRKEKATRKKENYYTYGDYNNKNAGVAKDETLGGIREEENKETDSNYDDEEIEAYGEETLSHERLNQIKFIDFEPEVLNRVFRVSVLINDSGTDYLDEVFSEMNKTSKFHLKNLTFLRTYRGLPKDINQYRLGSYVWQVIEEIWVLIVLSIVLIFVIFTIMILNRFCKVRKKQKLKYLGQHYIVNRSAQTDPVLTNYIFGASTPYIVSKQMNYIGINNSAGSGDNNEASMLNVDENDDDECFVNI</sequence>
<protein>
    <submittedName>
        <fullName evidence="2 3">Uncharacterized protein</fullName>
    </submittedName>
</protein>
<dbReference type="InParanoid" id="T1FII2"/>
<keyword evidence="1" id="KW-0812">Transmembrane</keyword>
<keyword evidence="1" id="KW-1133">Transmembrane helix</keyword>
<dbReference type="RefSeq" id="XP_009031123.1">
    <property type="nucleotide sequence ID" value="XM_009032875.1"/>
</dbReference>
<gene>
    <name evidence="3" type="primary">20208631</name>
    <name evidence="2" type="ORF">HELRODRAFT_182630</name>
</gene>
<dbReference type="EMBL" id="AMQM01008287">
    <property type="status" value="NOT_ANNOTATED_CDS"/>
    <property type="molecule type" value="Genomic_DNA"/>
</dbReference>
<dbReference type="HOGENOM" id="CLU_954027_0_0_1"/>
<evidence type="ECO:0000256" key="1">
    <source>
        <dbReference type="SAM" id="Phobius"/>
    </source>
</evidence>
<feature type="transmembrane region" description="Helical" evidence="1">
    <location>
        <begin position="190"/>
        <end position="213"/>
    </location>
</feature>
<dbReference type="AlphaFoldDB" id="T1FII2"/>
<organism evidence="3 4">
    <name type="scientific">Helobdella robusta</name>
    <name type="common">Californian leech</name>
    <dbReference type="NCBI Taxonomy" id="6412"/>
    <lineage>
        <taxon>Eukaryota</taxon>
        <taxon>Metazoa</taxon>
        <taxon>Spiralia</taxon>
        <taxon>Lophotrochozoa</taxon>
        <taxon>Annelida</taxon>
        <taxon>Clitellata</taxon>
        <taxon>Hirudinea</taxon>
        <taxon>Rhynchobdellida</taxon>
        <taxon>Glossiphoniidae</taxon>
        <taxon>Helobdella</taxon>
    </lineage>
</organism>
<reference evidence="3" key="3">
    <citation type="submission" date="2015-06" db="UniProtKB">
        <authorList>
            <consortium name="EnsemblMetazoa"/>
        </authorList>
    </citation>
    <scope>IDENTIFICATION</scope>
</reference>
<evidence type="ECO:0000313" key="2">
    <source>
        <dbReference type="EMBL" id="ESN90799.1"/>
    </source>
</evidence>
<dbReference type="EMBL" id="KB097747">
    <property type="protein sequence ID" value="ESN90799.1"/>
    <property type="molecule type" value="Genomic_DNA"/>
</dbReference>
<dbReference type="GeneID" id="20208631"/>
<accession>T1FII2</accession>
<reference evidence="4" key="1">
    <citation type="submission" date="2012-12" db="EMBL/GenBank/DDBJ databases">
        <authorList>
            <person name="Hellsten U."/>
            <person name="Grimwood J."/>
            <person name="Chapman J.A."/>
            <person name="Shapiro H."/>
            <person name="Aerts A."/>
            <person name="Otillar R.P."/>
            <person name="Terry A.Y."/>
            <person name="Boore J.L."/>
            <person name="Simakov O."/>
            <person name="Marletaz F."/>
            <person name="Cho S.-J."/>
            <person name="Edsinger-Gonzales E."/>
            <person name="Havlak P."/>
            <person name="Kuo D.-H."/>
            <person name="Larsson T."/>
            <person name="Lv J."/>
            <person name="Arendt D."/>
            <person name="Savage R."/>
            <person name="Osoegawa K."/>
            <person name="de Jong P."/>
            <person name="Lindberg D.R."/>
            <person name="Seaver E.C."/>
            <person name="Weisblat D.A."/>
            <person name="Putnam N.H."/>
            <person name="Grigoriev I.V."/>
            <person name="Rokhsar D.S."/>
        </authorList>
    </citation>
    <scope>NUCLEOTIDE SEQUENCE</scope>
</reference>
<keyword evidence="1" id="KW-0472">Membrane</keyword>
<evidence type="ECO:0000313" key="3">
    <source>
        <dbReference type="EnsemblMetazoa" id="HelroP182630"/>
    </source>
</evidence>
<dbReference type="EnsemblMetazoa" id="HelroT182630">
    <property type="protein sequence ID" value="HelroP182630"/>
    <property type="gene ID" value="HelroG182630"/>
</dbReference>